<evidence type="ECO:0000313" key="2">
    <source>
        <dbReference type="Proteomes" id="UP000439903"/>
    </source>
</evidence>
<evidence type="ECO:0000313" key="1">
    <source>
        <dbReference type="EMBL" id="KAF0396196.1"/>
    </source>
</evidence>
<sequence length="76" mass="9141">MFYLMNLFIGIIGTKITNENNDIFHLIIKREILVEIELFYLLPYQRRKYNWFPEAIIPNAIENVLLDSDSDFDMLQ</sequence>
<dbReference type="AlphaFoldDB" id="A0A8H3X158"/>
<protein>
    <submittedName>
        <fullName evidence="1">Uncharacterized protein</fullName>
    </submittedName>
</protein>
<proteinExistence type="predicted"/>
<comment type="caution">
    <text evidence="1">The sequence shown here is derived from an EMBL/GenBank/DDBJ whole genome shotgun (WGS) entry which is preliminary data.</text>
</comment>
<reference evidence="1 2" key="1">
    <citation type="journal article" date="2019" name="Environ. Microbiol.">
        <title>At the nexus of three kingdoms: the genome of the mycorrhizal fungus Gigaspora margarita provides insights into plant, endobacterial and fungal interactions.</title>
        <authorList>
            <person name="Venice F."/>
            <person name="Ghignone S."/>
            <person name="Salvioli di Fossalunga A."/>
            <person name="Amselem J."/>
            <person name="Novero M."/>
            <person name="Xianan X."/>
            <person name="Sedzielewska Toro K."/>
            <person name="Morin E."/>
            <person name="Lipzen A."/>
            <person name="Grigoriev I.V."/>
            <person name="Henrissat B."/>
            <person name="Martin F.M."/>
            <person name="Bonfante P."/>
        </authorList>
    </citation>
    <scope>NUCLEOTIDE SEQUENCE [LARGE SCALE GENOMIC DNA]</scope>
    <source>
        <strain evidence="1 2">BEG34</strain>
    </source>
</reference>
<dbReference type="OrthoDB" id="2352140at2759"/>
<accession>A0A8H3X158</accession>
<gene>
    <name evidence="1" type="ORF">F8M41_010127</name>
</gene>
<keyword evidence="2" id="KW-1185">Reference proteome</keyword>
<dbReference type="EMBL" id="WTPW01002122">
    <property type="protein sequence ID" value="KAF0396196.1"/>
    <property type="molecule type" value="Genomic_DNA"/>
</dbReference>
<name>A0A8H3X158_GIGMA</name>
<organism evidence="1 2">
    <name type="scientific">Gigaspora margarita</name>
    <dbReference type="NCBI Taxonomy" id="4874"/>
    <lineage>
        <taxon>Eukaryota</taxon>
        <taxon>Fungi</taxon>
        <taxon>Fungi incertae sedis</taxon>
        <taxon>Mucoromycota</taxon>
        <taxon>Glomeromycotina</taxon>
        <taxon>Glomeromycetes</taxon>
        <taxon>Diversisporales</taxon>
        <taxon>Gigasporaceae</taxon>
        <taxon>Gigaspora</taxon>
    </lineage>
</organism>
<dbReference type="Proteomes" id="UP000439903">
    <property type="component" value="Unassembled WGS sequence"/>
</dbReference>